<dbReference type="PROSITE" id="PS50024">
    <property type="entry name" value="SEA"/>
    <property type="match status" value="1"/>
</dbReference>
<evidence type="ECO:0000259" key="15">
    <source>
        <dbReference type="PROSITE" id="PS50240"/>
    </source>
</evidence>
<gene>
    <name evidence="16" type="ORF">HCN44_009693</name>
</gene>
<dbReference type="SUPFAM" id="SSF82671">
    <property type="entry name" value="SEA domain"/>
    <property type="match status" value="1"/>
</dbReference>
<dbReference type="Pfam" id="PF00057">
    <property type="entry name" value="Ldl_recept_a"/>
    <property type="match status" value="2"/>
</dbReference>
<dbReference type="OrthoDB" id="6411962at2759"/>
<dbReference type="SMART" id="SM00192">
    <property type="entry name" value="LDLa"/>
    <property type="match status" value="3"/>
</dbReference>
<dbReference type="PRINTS" id="PR00722">
    <property type="entry name" value="CHYMOTRYPSIN"/>
</dbReference>
<proteinExistence type="predicted"/>
<evidence type="ECO:0000256" key="13">
    <source>
        <dbReference type="SAM" id="Phobius"/>
    </source>
</evidence>
<dbReference type="InterPro" id="IPR036364">
    <property type="entry name" value="SEA_dom_sf"/>
</dbReference>
<evidence type="ECO:0000256" key="1">
    <source>
        <dbReference type="ARBA" id="ARBA00004606"/>
    </source>
</evidence>
<dbReference type="SMART" id="SM00020">
    <property type="entry name" value="Tryp_SPc"/>
    <property type="match status" value="1"/>
</dbReference>
<evidence type="ECO:0008006" key="18">
    <source>
        <dbReference type="Google" id="ProtNLM"/>
    </source>
</evidence>
<dbReference type="PROSITE" id="PS50068">
    <property type="entry name" value="LDLRA_2"/>
    <property type="match status" value="3"/>
</dbReference>
<evidence type="ECO:0000256" key="10">
    <source>
        <dbReference type="PROSITE-ProRule" id="PRU00124"/>
    </source>
</evidence>
<keyword evidence="4 11" id="KW-0378">Hydrolase</keyword>
<dbReference type="PANTHER" id="PTHR24252">
    <property type="entry name" value="ACROSIN-RELATED"/>
    <property type="match status" value="1"/>
</dbReference>
<evidence type="ECO:0000259" key="14">
    <source>
        <dbReference type="PROSITE" id="PS50024"/>
    </source>
</evidence>
<keyword evidence="5 11" id="KW-0720">Serine protease</keyword>
<accession>A0A834Y2Q4</accession>
<dbReference type="GO" id="GO:0006508">
    <property type="term" value="P:proteolysis"/>
    <property type="evidence" value="ECO:0007669"/>
    <property type="project" value="UniProtKB-KW"/>
</dbReference>
<dbReference type="GO" id="GO:0004252">
    <property type="term" value="F:serine-type endopeptidase activity"/>
    <property type="evidence" value="ECO:0007669"/>
    <property type="project" value="InterPro"/>
</dbReference>
<comment type="caution">
    <text evidence="16">The sequence shown here is derived from an EMBL/GenBank/DDBJ whole genome shotgun (WGS) entry which is preliminary data.</text>
</comment>
<dbReference type="PROSITE" id="PS00134">
    <property type="entry name" value="TRYPSIN_HIS"/>
    <property type="match status" value="1"/>
</dbReference>
<dbReference type="InterPro" id="IPR018114">
    <property type="entry name" value="TRYPSIN_HIS"/>
</dbReference>
<dbReference type="CDD" id="cd00112">
    <property type="entry name" value="LDLa"/>
    <property type="match status" value="3"/>
</dbReference>
<keyword evidence="2 11" id="KW-0645">Protease</keyword>
<dbReference type="InterPro" id="IPR001314">
    <property type="entry name" value="Peptidase_S1A"/>
</dbReference>
<dbReference type="Pfam" id="PF01390">
    <property type="entry name" value="SEA"/>
    <property type="match status" value="1"/>
</dbReference>
<dbReference type="PROSITE" id="PS50240">
    <property type="entry name" value="TRYPSIN_DOM"/>
    <property type="match status" value="1"/>
</dbReference>
<dbReference type="FunFam" id="2.40.10.10:FF:000003">
    <property type="entry name" value="Transmembrane serine protease 3"/>
    <property type="match status" value="1"/>
</dbReference>
<dbReference type="InterPro" id="IPR033116">
    <property type="entry name" value="TRYPSIN_SER"/>
</dbReference>
<comment type="caution">
    <text evidence="10">Lacks conserved residue(s) required for the propagation of feature annotation.</text>
</comment>
<evidence type="ECO:0000256" key="9">
    <source>
        <dbReference type="ARBA" id="ARBA00023157"/>
    </source>
</evidence>
<feature type="disulfide bond" evidence="10">
    <location>
        <begin position="1691"/>
        <end position="1706"/>
    </location>
</feature>
<feature type="region of interest" description="Disordered" evidence="12">
    <location>
        <begin position="239"/>
        <end position="266"/>
    </location>
</feature>
<keyword evidence="7 13" id="KW-1133">Transmembrane helix</keyword>
<dbReference type="Gene3D" id="4.10.400.10">
    <property type="entry name" value="Low-density Lipoprotein Receptor"/>
    <property type="match status" value="2"/>
</dbReference>
<evidence type="ECO:0000256" key="5">
    <source>
        <dbReference type="ARBA" id="ARBA00022825"/>
    </source>
</evidence>
<keyword evidence="6" id="KW-0735">Signal-anchor</keyword>
<name>A0A834Y2Q4_APHGI</name>
<feature type="compositionally biased region" description="Polar residues" evidence="12">
    <location>
        <begin position="244"/>
        <end position="257"/>
    </location>
</feature>
<reference evidence="16 17" key="1">
    <citation type="submission" date="2020-08" db="EMBL/GenBank/DDBJ databases">
        <title>Aphidius gifuensis genome sequencing and assembly.</title>
        <authorList>
            <person name="Du Z."/>
        </authorList>
    </citation>
    <scope>NUCLEOTIDE SEQUENCE [LARGE SCALE GENOMIC DNA]</scope>
    <source>
        <strain evidence="16">YNYX2018</strain>
        <tissue evidence="16">Adults</tissue>
    </source>
</reference>
<feature type="disulfide bond" evidence="10">
    <location>
        <begin position="1171"/>
        <end position="1186"/>
    </location>
</feature>
<evidence type="ECO:0000313" key="17">
    <source>
        <dbReference type="Proteomes" id="UP000639338"/>
    </source>
</evidence>
<dbReference type="InterPro" id="IPR043504">
    <property type="entry name" value="Peptidase_S1_PA_chymotrypsin"/>
</dbReference>
<evidence type="ECO:0000313" key="16">
    <source>
        <dbReference type="EMBL" id="KAF7998295.1"/>
    </source>
</evidence>
<keyword evidence="9 10" id="KW-1015">Disulfide bond</keyword>
<keyword evidence="17" id="KW-1185">Reference proteome</keyword>
<dbReference type="PROSITE" id="PS00135">
    <property type="entry name" value="TRYPSIN_SER"/>
    <property type="match status" value="1"/>
</dbReference>
<evidence type="ECO:0000256" key="3">
    <source>
        <dbReference type="ARBA" id="ARBA00022692"/>
    </source>
</evidence>
<protein>
    <recommendedName>
        <fullName evidence="18">Enteropeptidase</fullName>
    </recommendedName>
</protein>
<dbReference type="EMBL" id="JACMRX010000001">
    <property type="protein sequence ID" value="KAF7998295.1"/>
    <property type="molecule type" value="Genomic_DNA"/>
</dbReference>
<evidence type="ECO:0000256" key="11">
    <source>
        <dbReference type="RuleBase" id="RU363034"/>
    </source>
</evidence>
<dbReference type="SUPFAM" id="SSF50494">
    <property type="entry name" value="Trypsin-like serine proteases"/>
    <property type="match status" value="1"/>
</dbReference>
<evidence type="ECO:0000256" key="8">
    <source>
        <dbReference type="ARBA" id="ARBA00023136"/>
    </source>
</evidence>
<keyword evidence="8 13" id="KW-0472">Membrane</keyword>
<dbReference type="Pfam" id="PF00089">
    <property type="entry name" value="Trypsin"/>
    <property type="match status" value="1"/>
</dbReference>
<dbReference type="InterPro" id="IPR001254">
    <property type="entry name" value="Trypsin_dom"/>
</dbReference>
<feature type="domain" description="Peptidase S1" evidence="15">
    <location>
        <begin position="1428"/>
        <end position="1663"/>
    </location>
</feature>
<feature type="region of interest" description="Disordered" evidence="12">
    <location>
        <begin position="525"/>
        <end position="551"/>
    </location>
</feature>
<keyword evidence="3 13" id="KW-0812">Transmembrane</keyword>
<dbReference type="Gene3D" id="2.40.10.10">
    <property type="entry name" value="Trypsin-like serine proteases"/>
    <property type="match status" value="1"/>
</dbReference>
<comment type="subcellular location">
    <subcellularLocation>
        <location evidence="1">Membrane</location>
        <topology evidence="1">Single-pass type II membrane protein</topology>
    </subcellularLocation>
</comment>
<organism evidence="16 17">
    <name type="scientific">Aphidius gifuensis</name>
    <name type="common">Parasitoid wasp</name>
    <dbReference type="NCBI Taxonomy" id="684658"/>
    <lineage>
        <taxon>Eukaryota</taxon>
        <taxon>Metazoa</taxon>
        <taxon>Ecdysozoa</taxon>
        <taxon>Arthropoda</taxon>
        <taxon>Hexapoda</taxon>
        <taxon>Insecta</taxon>
        <taxon>Pterygota</taxon>
        <taxon>Neoptera</taxon>
        <taxon>Endopterygota</taxon>
        <taxon>Hymenoptera</taxon>
        <taxon>Apocrita</taxon>
        <taxon>Ichneumonoidea</taxon>
        <taxon>Braconidae</taxon>
        <taxon>Aphidiinae</taxon>
        <taxon>Aphidius</taxon>
    </lineage>
</organism>
<dbReference type="GO" id="GO:0016020">
    <property type="term" value="C:membrane"/>
    <property type="evidence" value="ECO:0007669"/>
    <property type="project" value="UniProtKB-SubCell"/>
</dbReference>
<feature type="disulfide bond" evidence="10">
    <location>
        <begin position="1679"/>
        <end position="1697"/>
    </location>
</feature>
<feature type="domain" description="SEA" evidence="14">
    <location>
        <begin position="94"/>
        <end position="215"/>
    </location>
</feature>
<dbReference type="CDD" id="cd00190">
    <property type="entry name" value="Tryp_SPc"/>
    <property type="match status" value="1"/>
</dbReference>
<dbReference type="PROSITE" id="PS01209">
    <property type="entry name" value="LDLRA_1"/>
    <property type="match status" value="2"/>
</dbReference>
<evidence type="ECO:0000256" key="7">
    <source>
        <dbReference type="ARBA" id="ARBA00022989"/>
    </source>
</evidence>
<feature type="disulfide bond" evidence="10">
    <location>
        <begin position="1090"/>
        <end position="1108"/>
    </location>
</feature>
<dbReference type="PANTHER" id="PTHR24252:SF10">
    <property type="entry name" value="SERINE PROTEASE 56"/>
    <property type="match status" value="1"/>
</dbReference>
<dbReference type="SUPFAM" id="SSF57424">
    <property type="entry name" value="LDL receptor-like module"/>
    <property type="match status" value="3"/>
</dbReference>
<dbReference type="InterPro" id="IPR002172">
    <property type="entry name" value="LDrepeatLR_classA_rpt"/>
</dbReference>
<feature type="compositionally biased region" description="Polar residues" evidence="12">
    <location>
        <begin position="531"/>
        <end position="540"/>
    </location>
</feature>
<dbReference type="InterPro" id="IPR023415">
    <property type="entry name" value="LDLR_class-A_CS"/>
</dbReference>
<evidence type="ECO:0000256" key="6">
    <source>
        <dbReference type="ARBA" id="ARBA00022968"/>
    </source>
</evidence>
<dbReference type="InterPro" id="IPR036055">
    <property type="entry name" value="LDL_receptor-like_sf"/>
</dbReference>
<evidence type="ECO:0000256" key="12">
    <source>
        <dbReference type="SAM" id="MobiDB-lite"/>
    </source>
</evidence>
<dbReference type="InterPro" id="IPR009003">
    <property type="entry name" value="Peptidase_S1_PA"/>
</dbReference>
<dbReference type="Proteomes" id="UP000639338">
    <property type="component" value="Unassembled WGS sequence"/>
</dbReference>
<evidence type="ECO:0000256" key="4">
    <source>
        <dbReference type="ARBA" id="ARBA00022801"/>
    </source>
</evidence>
<evidence type="ECO:0000256" key="2">
    <source>
        <dbReference type="ARBA" id="ARBA00022670"/>
    </source>
</evidence>
<feature type="transmembrane region" description="Helical" evidence="13">
    <location>
        <begin position="58"/>
        <end position="84"/>
    </location>
</feature>
<sequence>MASVCGSGKSHPALSVSSYYRPSPYPYQNDYYLPHRSAWSRVPPPSSKKSNENKTWKIGSAVLVVSGLIVLVVVLAIAGLALWMGAMRSDIKNSSIGFSCSLRIARGEKYNPMLKLNTSMVFREMERKYKNIFELLFRRSVLGSCFKQTLIDRFENGTLKVFFRLYLDRRKIPRSITNVEDTIQDIIAKETYSTTSLFKDMELDLTSISIRRINAESSTARTQKPNISQQRNTMITKNGLLRPNKTSPLLSTQIQKSKPSKIEPNEADIDFTNIPTIQGSYQATKLNLTNDAQKNNIKINTNRNFTTTTTTTTTARSNLSINETMFKDNNKSVDDKIETSTASTTILPVKKISTSSTVPSTTTIKRNDEFEKFSHPSFEESPWRPIIPNYSHTESIFSLQNSTTVSSIVSQTNLPENINQKNKGNFEYGIIETTEKINDDKILSTTNLSLDDDLKFNYATISIETDFPHDRIVPEEMINFRPNGKFKNKIPSIDDASKFDIDRHPDIEISGHLPEETFDIHLKTFPGLSKTPETPKNATNDYGKRDKPVESTQTVLDEIKNKNIDAIDEIEMSKIFDKPEELKISGIGIAEPVLEHEIDIESRNKFSDILAIDNIDEKIKNDKNIQQQIVSPFYTSYRTPELNGFIKPSIIDNPGTLKPFKHTIPVDKISSNTDPLSLINHQNEQAVTKNTGDIIENKDDLILPDFHDKTFDTKENHDTKKIIETAMNPLDLKLHESSTENPNNLTLIIDNGNSSKPINNFSAIESTSPLINSTFVEVVTVEHKPVLFEDESSMWKIGNESTTEAGIKTYNDTLKANIVKSIVTLAPTKSNSGVNRPIRPRPVIENDKVTRDLIGNTKTNDNHHLIEGGTLLQSIFGSRDLVKPLLNQQNHHHDDDNKNIKSIVEVVTSISTKVSTKTKSNSNILSSYNVTNSTSKPQVDFQHTKLINDENLQQENTKQLRNFEQINPGVNNEQLLYEKLKKFAEIRRDNESSLPENKNSTKFIPLKYENDDDDRKINIQFDKIKEWANVSTGNKTIKAFNDNENSSLSRDGIEILTKTLHKVDDIKTTTKKIPTTTTTAATECLTGFLCNDGKCLPATGRCNMLGECLNSEDEANCTCADFLKTQLLVHKICDGILDCWDYSDEENCDWCTKGQFVCGNSQFCVDQGKVCDGTWDCPSGEDEKKCAALIEDDKNHDNKTFDNLNDRINNKRYDGKNIWSKIDDNLNKKIINTNDKLLFETTTTLKIISDDVDEDDNSKMDYLDKNVKVVGREISSSTKNKLMGSNSFHASSKVGHIIENNNKHVKEVNGYSDRGFLSVRKNGKWGKLCLNGMENLMEERRALWTIEDLGRAVCKAITYQDYENVEKITDDRHDDNKIYYSLFFNDKTTDKTSLTFKLSTCPSREVLRVKCKNLECGIRTQTTSQARIVGGDSSTAGSWPWQVALYKEGDYQCGGALINNKWILSAAHCFYRTQNEYWVARIGATRRGSFPSPHEQIITLDYVALHPDYIDNGFINDVALLRLEKSVVFSDYVRPICLPDAEPKSGTKCTVTGWGQLFEVGRIFPDTLQEVELPLISTEECTRKTLFLPLYRITAGMLCAGLKDGGRDACMGDSGGPLVCRGPDNRYTLHGITSNGYGCARPGRPGVYTKVHHYISWIDKTMLDTDVPSIVPVCKGHRCPLGECLPKSRVCNGFLECSDGSDERNCMPNL</sequence>
<feature type="disulfide bond" evidence="10">
    <location>
        <begin position="1102"/>
        <end position="1117"/>
    </location>
</feature>
<dbReference type="InterPro" id="IPR000082">
    <property type="entry name" value="SEA_dom"/>
</dbReference>